<feature type="domain" description="Fibrinogen C-terminal" evidence="8">
    <location>
        <begin position="183"/>
        <end position="398"/>
    </location>
</feature>
<dbReference type="CDD" id="cd00087">
    <property type="entry name" value="FReD"/>
    <property type="match status" value="1"/>
</dbReference>
<evidence type="ECO:0000259" key="7">
    <source>
        <dbReference type="PROSITE" id="PS50853"/>
    </source>
</evidence>
<dbReference type="Pfam" id="PF00041">
    <property type="entry name" value="fn3"/>
    <property type="match status" value="2"/>
</dbReference>
<organism evidence="9 10">
    <name type="scientific">Astyanax mexicanus</name>
    <name type="common">Blind cave fish</name>
    <name type="synonym">Astyanax fasciatus mexicanus</name>
    <dbReference type="NCBI Taxonomy" id="7994"/>
    <lineage>
        <taxon>Eukaryota</taxon>
        <taxon>Metazoa</taxon>
        <taxon>Chordata</taxon>
        <taxon>Craniata</taxon>
        <taxon>Vertebrata</taxon>
        <taxon>Euteleostomi</taxon>
        <taxon>Actinopterygii</taxon>
        <taxon>Neopterygii</taxon>
        <taxon>Teleostei</taxon>
        <taxon>Ostariophysi</taxon>
        <taxon>Characiformes</taxon>
        <taxon>Characoidei</taxon>
        <taxon>Acestrorhamphidae</taxon>
        <taxon>Acestrorhamphinae</taxon>
        <taxon>Astyanax</taxon>
    </lineage>
</organism>
<comment type="subcellular location">
    <subcellularLocation>
        <location evidence="1">Secreted</location>
        <location evidence="1">Extracellular space</location>
        <location evidence="1">Extracellular matrix</location>
    </subcellularLocation>
</comment>
<dbReference type="AlphaFoldDB" id="A0A3B1KJ83"/>
<reference evidence="10" key="1">
    <citation type="submission" date="2013-03" db="EMBL/GenBank/DDBJ databases">
        <authorList>
            <person name="Jeffery W."/>
            <person name="Warren W."/>
            <person name="Wilson R.K."/>
        </authorList>
    </citation>
    <scope>NUCLEOTIDE SEQUENCE</scope>
    <source>
        <strain evidence="10">female</strain>
    </source>
</reference>
<feature type="domain" description="Fibronectin type-III" evidence="7">
    <location>
        <begin position="10"/>
        <end position="100"/>
    </location>
</feature>
<dbReference type="InterPro" id="IPR013783">
    <property type="entry name" value="Ig-like_fold"/>
</dbReference>
<dbReference type="PROSITE" id="PS51406">
    <property type="entry name" value="FIBRINOGEN_C_2"/>
    <property type="match status" value="1"/>
</dbReference>
<keyword evidence="6" id="KW-1015">Disulfide bond</keyword>
<dbReference type="GO" id="GO:0030155">
    <property type="term" value="P:regulation of cell adhesion"/>
    <property type="evidence" value="ECO:0007669"/>
    <property type="project" value="TreeGrafter"/>
</dbReference>
<dbReference type="GeneTree" id="ENSGT00940000155565"/>
<dbReference type="InterPro" id="IPR036116">
    <property type="entry name" value="FN3_sf"/>
</dbReference>
<dbReference type="NCBIfam" id="NF040941">
    <property type="entry name" value="GGGWT_bact"/>
    <property type="match status" value="1"/>
</dbReference>
<dbReference type="Gene3D" id="2.60.40.10">
    <property type="entry name" value="Immunoglobulins"/>
    <property type="match status" value="2"/>
</dbReference>
<dbReference type="FunFam" id="3.90.215.10:FF:000001">
    <property type="entry name" value="Tenascin isoform 1"/>
    <property type="match status" value="1"/>
</dbReference>
<dbReference type="PANTHER" id="PTHR46708:SF1">
    <property type="entry name" value="TENASCIN"/>
    <property type="match status" value="1"/>
</dbReference>
<dbReference type="InterPro" id="IPR014716">
    <property type="entry name" value="Fibrinogen_a/b/g_C_1"/>
</dbReference>
<evidence type="ECO:0000256" key="3">
    <source>
        <dbReference type="ARBA" id="ARBA00022536"/>
    </source>
</evidence>
<dbReference type="Gene3D" id="3.90.215.10">
    <property type="entry name" value="Gamma Fibrinogen, chain A, domain 1"/>
    <property type="match status" value="1"/>
</dbReference>
<keyword evidence="3" id="KW-0245">EGF-like domain</keyword>
<dbReference type="STRING" id="7994.ENSAMXP00000054075"/>
<evidence type="ECO:0000256" key="4">
    <source>
        <dbReference type="ARBA" id="ARBA00022729"/>
    </source>
</evidence>
<dbReference type="PANTHER" id="PTHR46708">
    <property type="entry name" value="TENASCIN"/>
    <property type="match status" value="1"/>
</dbReference>
<name>A0A3B1KJ83_ASTMX</name>
<dbReference type="InterPro" id="IPR020837">
    <property type="entry name" value="Fibrinogen_CS"/>
</dbReference>
<keyword evidence="4" id="KW-0732">Signal</keyword>
<evidence type="ECO:0000256" key="2">
    <source>
        <dbReference type="ARBA" id="ARBA00022530"/>
    </source>
</evidence>
<dbReference type="Proteomes" id="UP000018467">
    <property type="component" value="Unassembled WGS sequence"/>
</dbReference>
<evidence type="ECO:0000256" key="6">
    <source>
        <dbReference type="ARBA" id="ARBA00023157"/>
    </source>
</evidence>
<dbReference type="SUPFAM" id="SSF49265">
    <property type="entry name" value="Fibronectin type III"/>
    <property type="match status" value="2"/>
</dbReference>
<reference evidence="9" key="3">
    <citation type="submission" date="2025-08" db="UniProtKB">
        <authorList>
            <consortium name="Ensembl"/>
        </authorList>
    </citation>
    <scope>IDENTIFICATION</scope>
</reference>
<evidence type="ECO:0000259" key="8">
    <source>
        <dbReference type="PROSITE" id="PS51406"/>
    </source>
</evidence>
<keyword evidence="2" id="KW-0272">Extracellular matrix</keyword>
<accession>A0A3B1KJ83</accession>
<keyword evidence="2" id="KW-0964">Secreted</keyword>
<evidence type="ECO:0000313" key="9">
    <source>
        <dbReference type="Ensembl" id="ENSAMXP00000054075.1"/>
    </source>
</evidence>
<dbReference type="CDD" id="cd00063">
    <property type="entry name" value="FN3"/>
    <property type="match status" value="2"/>
</dbReference>
<dbReference type="PROSITE" id="PS50853">
    <property type="entry name" value="FN3"/>
    <property type="match status" value="1"/>
</dbReference>
<evidence type="ECO:0000313" key="10">
    <source>
        <dbReference type="Proteomes" id="UP000018467"/>
    </source>
</evidence>
<dbReference type="Pfam" id="PF00147">
    <property type="entry name" value="Fibrinogen_C"/>
    <property type="match status" value="1"/>
</dbReference>
<dbReference type="SMART" id="SM00186">
    <property type="entry name" value="FBG"/>
    <property type="match status" value="1"/>
</dbReference>
<evidence type="ECO:0008006" key="11">
    <source>
        <dbReference type="Google" id="ProtNLM"/>
    </source>
</evidence>
<protein>
    <recommendedName>
        <fullName evidence="11">Tenascin XB</fullName>
    </recommendedName>
</protein>
<dbReference type="Ensembl" id="ENSAMXT00000034252.1">
    <property type="protein sequence ID" value="ENSAMXP00000054075.1"/>
    <property type="gene ID" value="ENSAMXG00000037706.1"/>
</dbReference>
<dbReference type="GO" id="GO:0005615">
    <property type="term" value="C:extracellular space"/>
    <property type="evidence" value="ECO:0007669"/>
    <property type="project" value="TreeGrafter"/>
</dbReference>
<reference evidence="10" key="2">
    <citation type="journal article" date="2014" name="Nat. Commun.">
        <title>The cavefish genome reveals candidate genes for eye loss.</title>
        <authorList>
            <person name="McGaugh S.E."/>
            <person name="Gross J.B."/>
            <person name="Aken B."/>
            <person name="Blin M."/>
            <person name="Borowsky R."/>
            <person name="Chalopin D."/>
            <person name="Hinaux H."/>
            <person name="Jeffery W.R."/>
            <person name="Keene A."/>
            <person name="Ma L."/>
            <person name="Minx P."/>
            <person name="Murphy D."/>
            <person name="O'Quin K.E."/>
            <person name="Retaux S."/>
            <person name="Rohner N."/>
            <person name="Searle S.M."/>
            <person name="Stahl B.A."/>
            <person name="Tabin C."/>
            <person name="Volff J.N."/>
            <person name="Yoshizawa M."/>
            <person name="Warren W.C."/>
        </authorList>
    </citation>
    <scope>NUCLEOTIDE SEQUENCE [LARGE SCALE GENOMIC DNA]</scope>
    <source>
        <strain evidence="10">female</strain>
    </source>
</reference>
<reference evidence="9" key="4">
    <citation type="submission" date="2025-09" db="UniProtKB">
        <authorList>
            <consortium name="Ensembl"/>
        </authorList>
    </citation>
    <scope>IDENTIFICATION</scope>
</reference>
<dbReference type="SUPFAM" id="SSF56496">
    <property type="entry name" value="Fibrinogen C-terminal domain-like"/>
    <property type="match status" value="1"/>
</dbReference>
<dbReference type="InParanoid" id="A0A3B1KJ83"/>
<dbReference type="InterPro" id="IPR003961">
    <property type="entry name" value="FN3_dom"/>
</dbReference>
<dbReference type="PROSITE" id="PS00514">
    <property type="entry name" value="FIBRINOGEN_C_1"/>
    <property type="match status" value="1"/>
</dbReference>
<dbReference type="InterPro" id="IPR036056">
    <property type="entry name" value="Fibrinogen-like_C"/>
</dbReference>
<dbReference type="GO" id="GO:0031175">
    <property type="term" value="P:neuron projection development"/>
    <property type="evidence" value="ECO:0007669"/>
    <property type="project" value="TreeGrafter"/>
</dbReference>
<keyword evidence="10" id="KW-1185">Reference proteome</keyword>
<dbReference type="InterPro" id="IPR050991">
    <property type="entry name" value="ECM_Regulatory_Proteins"/>
</dbReference>
<sequence length="406" mass="44862">STDLSTGPEPPKELVFSNITETSLSVSWTKPKSIVTGFRVTYTNTGNGDNGSISVDSQLSHVLISKLSAGFSYEISVRSILGTIESEPTTASVTTGVKLQAVIPTEITFSSAVISWKAPHLAFRSYRLTYQHDRNSKEVVLNPTVTQYELTDLAAFSNYTVKVDGEREGQYINIVSSAFTTAQVPFPHPTDCSQVQLNGVTESGEVEVYPNGKDGEPAWVYCDMDTDGGGWTVFQRRVDGSTDFFRGWNDYSKGFGFLTAEFWLGNDILHSLTSLTPVTLRIDMQYGNDTAYARYSNFTVASEANHYAITLSGYSGTAGDSMSYHNGCPFSTKDKDPNPLSIHCAKAYMGGWWYKNCYKANLNGLYSTFSQNQGVVWIDWKGKDVSIPFTEMKLRPVSLKRITPQD</sequence>
<keyword evidence="5" id="KW-0677">Repeat</keyword>
<evidence type="ECO:0000256" key="5">
    <source>
        <dbReference type="ARBA" id="ARBA00022737"/>
    </source>
</evidence>
<evidence type="ECO:0000256" key="1">
    <source>
        <dbReference type="ARBA" id="ARBA00004498"/>
    </source>
</evidence>
<dbReference type="SMART" id="SM00060">
    <property type="entry name" value="FN3"/>
    <property type="match status" value="2"/>
</dbReference>
<dbReference type="InterPro" id="IPR002181">
    <property type="entry name" value="Fibrinogen_a/b/g_C_dom"/>
</dbReference>
<proteinExistence type="predicted"/>
<dbReference type="Bgee" id="ENSAMXG00000037706">
    <property type="expression patterns" value="Expressed in bone element and 2 other cell types or tissues"/>
</dbReference>